<accession>A0A8T0RAS2</accession>
<dbReference type="EMBL" id="CM029047">
    <property type="protein sequence ID" value="KAG2582901.1"/>
    <property type="molecule type" value="Genomic_DNA"/>
</dbReference>
<proteinExistence type="predicted"/>
<name>A0A8T0RAS2_PANVG</name>
<feature type="compositionally biased region" description="Basic and acidic residues" evidence="1">
    <location>
        <begin position="60"/>
        <end position="69"/>
    </location>
</feature>
<gene>
    <name evidence="2" type="ORF">PVAP13_6KG217906</name>
</gene>
<keyword evidence="3" id="KW-1185">Reference proteome</keyword>
<sequence length="69" mass="7559">MDSTGDDLPPHLGGVPLSSHRPFQPRAPPRTARRLWPSIRAGACPTWALARPPEAQASRGVRETAQDRH</sequence>
<evidence type="ECO:0000313" key="2">
    <source>
        <dbReference type="EMBL" id="KAG2582901.1"/>
    </source>
</evidence>
<feature type="region of interest" description="Disordered" evidence="1">
    <location>
        <begin position="1"/>
        <end position="69"/>
    </location>
</feature>
<organism evidence="2 3">
    <name type="scientific">Panicum virgatum</name>
    <name type="common">Blackwell switchgrass</name>
    <dbReference type="NCBI Taxonomy" id="38727"/>
    <lineage>
        <taxon>Eukaryota</taxon>
        <taxon>Viridiplantae</taxon>
        <taxon>Streptophyta</taxon>
        <taxon>Embryophyta</taxon>
        <taxon>Tracheophyta</taxon>
        <taxon>Spermatophyta</taxon>
        <taxon>Magnoliopsida</taxon>
        <taxon>Liliopsida</taxon>
        <taxon>Poales</taxon>
        <taxon>Poaceae</taxon>
        <taxon>PACMAD clade</taxon>
        <taxon>Panicoideae</taxon>
        <taxon>Panicodae</taxon>
        <taxon>Paniceae</taxon>
        <taxon>Panicinae</taxon>
        <taxon>Panicum</taxon>
        <taxon>Panicum sect. Hiantes</taxon>
    </lineage>
</organism>
<evidence type="ECO:0000256" key="1">
    <source>
        <dbReference type="SAM" id="MobiDB-lite"/>
    </source>
</evidence>
<dbReference type="AlphaFoldDB" id="A0A8T0RAS2"/>
<protein>
    <submittedName>
        <fullName evidence="2">Uncharacterized protein</fullName>
    </submittedName>
</protein>
<reference evidence="2" key="1">
    <citation type="submission" date="2020-05" db="EMBL/GenBank/DDBJ databases">
        <title>WGS assembly of Panicum virgatum.</title>
        <authorList>
            <person name="Lovell J.T."/>
            <person name="Jenkins J."/>
            <person name="Shu S."/>
            <person name="Juenger T.E."/>
            <person name="Schmutz J."/>
        </authorList>
    </citation>
    <scope>NUCLEOTIDE SEQUENCE</scope>
    <source>
        <strain evidence="2">AP13</strain>
    </source>
</reference>
<evidence type="ECO:0000313" key="3">
    <source>
        <dbReference type="Proteomes" id="UP000823388"/>
    </source>
</evidence>
<dbReference type="Proteomes" id="UP000823388">
    <property type="component" value="Chromosome 6K"/>
</dbReference>
<comment type="caution">
    <text evidence="2">The sequence shown here is derived from an EMBL/GenBank/DDBJ whole genome shotgun (WGS) entry which is preliminary data.</text>
</comment>